<gene>
    <name evidence="1" type="ORF">CKO42_06875</name>
</gene>
<proteinExistence type="predicted"/>
<keyword evidence="2" id="KW-1185">Reference proteome</keyword>
<dbReference type="Proteomes" id="UP001138768">
    <property type="component" value="Unassembled WGS sequence"/>
</dbReference>
<accession>A0A9X0W7A9</accession>
<name>A0A9X0W7A9_9GAMM</name>
<dbReference type="EMBL" id="NRRY01000007">
    <property type="protein sequence ID" value="MBK1618171.1"/>
    <property type="molecule type" value="Genomic_DNA"/>
</dbReference>
<dbReference type="AlphaFoldDB" id="A0A9X0W7A9"/>
<evidence type="ECO:0000313" key="1">
    <source>
        <dbReference type="EMBL" id="MBK1618171.1"/>
    </source>
</evidence>
<dbReference type="RefSeq" id="WP_200241005.1">
    <property type="nucleotide sequence ID" value="NZ_NRRY01000007.1"/>
</dbReference>
<reference evidence="1 2" key="1">
    <citation type="journal article" date="2020" name="Microorganisms">
        <title>Osmotic Adaptation and Compatible Solute Biosynthesis of Phototrophic Bacteria as Revealed from Genome Analyses.</title>
        <authorList>
            <person name="Imhoff J.F."/>
            <person name="Rahn T."/>
            <person name="Kunzel S."/>
            <person name="Keller A."/>
            <person name="Neulinger S.C."/>
        </authorList>
    </citation>
    <scope>NUCLEOTIDE SEQUENCE [LARGE SCALE GENOMIC DNA]</scope>
    <source>
        <strain evidence="1 2">DSM 25653</strain>
    </source>
</reference>
<organism evidence="1 2">
    <name type="scientific">Lamprobacter modestohalophilus</name>
    <dbReference type="NCBI Taxonomy" id="1064514"/>
    <lineage>
        <taxon>Bacteria</taxon>
        <taxon>Pseudomonadati</taxon>
        <taxon>Pseudomonadota</taxon>
        <taxon>Gammaproteobacteria</taxon>
        <taxon>Chromatiales</taxon>
        <taxon>Chromatiaceae</taxon>
        <taxon>Lamprobacter</taxon>
    </lineage>
</organism>
<comment type="caution">
    <text evidence="1">The sequence shown here is derived from an EMBL/GenBank/DDBJ whole genome shotgun (WGS) entry which is preliminary data.</text>
</comment>
<evidence type="ECO:0000313" key="2">
    <source>
        <dbReference type="Proteomes" id="UP001138768"/>
    </source>
</evidence>
<sequence length="104" mass="11905">MLKRDKTYVGLEADSFGGMTPTGTIIHDAQVFGLIPEEETCEGWTVSRVEALYDQVSKAWHPYGHLVSRLPDDLRERHQRIYGAAIERARERGWSAELYDDPEI</sequence>
<protein>
    <submittedName>
        <fullName evidence="1">Uncharacterized protein</fullName>
    </submittedName>
</protein>